<dbReference type="AlphaFoldDB" id="A0A517Y8Z8"/>
<protein>
    <submittedName>
        <fullName evidence="1">Uncharacterized protein</fullName>
    </submittedName>
</protein>
<evidence type="ECO:0000313" key="1">
    <source>
        <dbReference type="EMBL" id="QDU26714.1"/>
    </source>
</evidence>
<dbReference type="Proteomes" id="UP000315017">
    <property type="component" value="Chromosome"/>
</dbReference>
<gene>
    <name evidence="1" type="ORF">ETAA8_17950</name>
</gene>
<dbReference type="EMBL" id="CP036274">
    <property type="protein sequence ID" value="QDU26714.1"/>
    <property type="molecule type" value="Genomic_DNA"/>
</dbReference>
<organism evidence="1 2">
    <name type="scientific">Anatilimnocola aggregata</name>
    <dbReference type="NCBI Taxonomy" id="2528021"/>
    <lineage>
        <taxon>Bacteria</taxon>
        <taxon>Pseudomonadati</taxon>
        <taxon>Planctomycetota</taxon>
        <taxon>Planctomycetia</taxon>
        <taxon>Pirellulales</taxon>
        <taxon>Pirellulaceae</taxon>
        <taxon>Anatilimnocola</taxon>
    </lineage>
</organism>
<dbReference type="KEGG" id="aagg:ETAA8_17950"/>
<name>A0A517Y8Z8_9BACT</name>
<reference evidence="1 2" key="1">
    <citation type="submission" date="2019-02" db="EMBL/GenBank/DDBJ databases">
        <title>Deep-cultivation of Planctomycetes and their phenomic and genomic characterization uncovers novel biology.</title>
        <authorList>
            <person name="Wiegand S."/>
            <person name="Jogler M."/>
            <person name="Boedeker C."/>
            <person name="Pinto D."/>
            <person name="Vollmers J."/>
            <person name="Rivas-Marin E."/>
            <person name="Kohn T."/>
            <person name="Peeters S.H."/>
            <person name="Heuer A."/>
            <person name="Rast P."/>
            <person name="Oberbeckmann S."/>
            <person name="Bunk B."/>
            <person name="Jeske O."/>
            <person name="Meyerdierks A."/>
            <person name="Storesund J.E."/>
            <person name="Kallscheuer N."/>
            <person name="Luecker S."/>
            <person name="Lage O.M."/>
            <person name="Pohl T."/>
            <person name="Merkel B.J."/>
            <person name="Hornburger P."/>
            <person name="Mueller R.-W."/>
            <person name="Bruemmer F."/>
            <person name="Labrenz M."/>
            <person name="Spormann A.M."/>
            <person name="Op den Camp H."/>
            <person name="Overmann J."/>
            <person name="Amann R."/>
            <person name="Jetten M.S.M."/>
            <person name="Mascher T."/>
            <person name="Medema M.H."/>
            <person name="Devos D.P."/>
            <person name="Kaster A.-K."/>
            <person name="Ovreas L."/>
            <person name="Rohde M."/>
            <person name="Galperin M.Y."/>
            <person name="Jogler C."/>
        </authorList>
    </citation>
    <scope>NUCLEOTIDE SEQUENCE [LARGE SCALE GENOMIC DNA]</scope>
    <source>
        <strain evidence="1 2">ETA_A8</strain>
    </source>
</reference>
<keyword evidence="2" id="KW-1185">Reference proteome</keyword>
<proteinExistence type="predicted"/>
<accession>A0A517Y8Z8</accession>
<evidence type="ECO:0000313" key="2">
    <source>
        <dbReference type="Proteomes" id="UP000315017"/>
    </source>
</evidence>
<sequence length="48" mass="5415">MEFSLYHAGFALVEKSNRRGIDSEILIDSQSERCHCTSSTMHVSQSLL</sequence>